<feature type="binding site" evidence="5">
    <location>
        <position position="67"/>
    </location>
    <ligand>
        <name>Mg(2+)</name>
        <dbReference type="ChEBI" id="CHEBI:18420"/>
        <label>1</label>
        <note>catalytic</note>
    </ligand>
</feature>
<dbReference type="RefSeq" id="WP_205967543.1">
    <property type="nucleotide sequence ID" value="NZ_BMGZ01000005.1"/>
</dbReference>
<feature type="binding site" evidence="5">
    <location>
        <position position="86"/>
    </location>
    <ligand>
        <name>Mg(2+)</name>
        <dbReference type="ChEBI" id="CHEBI:18420"/>
        <label>1</label>
        <note>catalytic</note>
    </ligand>
</feature>
<keyword evidence="4" id="KW-0997">Cell inner membrane</keyword>
<feature type="binding site" evidence="4 5">
    <location>
        <position position="220"/>
    </location>
    <ligand>
        <name>Mg(2+)</name>
        <dbReference type="ChEBI" id="CHEBI:18420"/>
        <label>2</label>
    </ligand>
</feature>
<evidence type="ECO:0000256" key="5">
    <source>
        <dbReference type="PIRSR" id="PIRSR600760-2"/>
    </source>
</evidence>
<evidence type="ECO:0000256" key="2">
    <source>
        <dbReference type="ARBA" id="ARBA00022723"/>
    </source>
</evidence>
<dbReference type="EMBL" id="BMGZ01000005">
    <property type="protein sequence ID" value="GGI01889.1"/>
    <property type="molecule type" value="Genomic_DNA"/>
</dbReference>
<reference evidence="6" key="2">
    <citation type="submission" date="2020-09" db="EMBL/GenBank/DDBJ databases">
        <authorList>
            <person name="Sun Q."/>
            <person name="Zhou Y."/>
        </authorList>
    </citation>
    <scope>NUCLEOTIDE SEQUENCE</scope>
    <source>
        <strain evidence="6">CGMCC 1.14984</strain>
    </source>
</reference>
<dbReference type="InterPro" id="IPR050725">
    <property type="entry name" value="CysQ/Inositol_MonoPase"/>
</dbReference>
<dbReference type="GO" id="GO:0008441">
    <property type="term" value="F:3'(2'),5'-bisphosphate nucleotidase activity"/>
    <property type="evidence" value="ECO:0007669"/>
    <property type="project" value="UniProtKB-UniRule"/>
</dbReference>
<name>A0A8J3AAJ1_9PROT</name>
<evidence type="ECO:0000313" key="6">
    <source>
        <dbReference type="EMBL" id="GGI01889.1"/>
    </source>
</evidence>
<evidence type="ECO:0000256" key="1">
    <source>
        <dbReference type="ARBA" id="ARBA00001625"/>
    </source>
</evidence>
<evidence type="ECO:0000313" key="7">
    <source>
        <dbReference type="Proteomes" id="UP000621856"/>
    </source>
</evidence>
<feature type="binding site" evidence="4">
    <location>
        <position position="89"/>
    </location>
    <ligand>
        <name>Mg(2+)</name>
        <dbReference type="ChEBI" id="CHEBI:18420"/>
        <label>2</label>
    </ligand>
</feature>
<feature type="binding site" evidence="5">
    <location>
        <position position="89"/>
    </location>
    <ligand>
        <name>Mg(2+)</name>
        <dbReference type="ChEBI" id="CHEBI:18420"/>
        <label>1</label>
        <note>catalytic</note>
    </ligand>
</feature>
<dbReference type="Gene3D" id="3.30.540.10">
    <property type="entry name" value="Fructose-1,6-Bisphosphatase, subunit A, domain 1"/>
    <property type="match status" value="1"/>
</dbReference>
<dbReference type="PRINTS" id="PR00377">
    <property type="entry name" value="IMPHPHTASES"/>
</dbReference>
<feature type="binding site" evidence="4">
    <location>
        <position position="67"/>
    </location>
    <ligand>
        <name>substrate</name>
    </ligand>
</feature>
<dbReference type="PROSITE" id="PS00629">
    <property type="entry name" value="IMP_1"/>
    <property type="match status" value="1"/>
</dbReference>
<dbReference type="GO" id="GO:0005886">
    <property type="term" value="C:plasma membrane"/>
    <property type="evidence" value="ECO:0007669"/>
    <property type="project" value="UniProtKB-SubCell"/>
</dbReference>
<accession>A0A8J3AAJ1</accession>
<evidence type="ECO:0000256" key="4">
    <source>
        <dbReference type="HAMAP-Rule" id="MF_02095"/>
    </source>
</evidence>
<dbReference type="CDD" id="cd01638">
    <property type="entry name" value="CysQ"/>
    <property type="match status" value="1"/>
</dbReference>
<proteinExistence type="inferred from homology"/>
<dbReference type="GO" id="GO:0050427">
    <property type="term" value="P:3'-phosphoadenosine 5'-phosphosulfate metabolic process"/>
    <property type="evidence" value="ECO:0007669"/>
    <property type="project" value="TreeGrafter"/>
</dbReference>
<comment type="subcellular location">
    <subcellularLocation>
        <location evidence="4">Cell inner membrane</location>
        <topology evidence="4">Peripheral membrane protein</topology>
        <orientation evidence="4">Cytoplasmic side</orientation>
    </subcellularLocation>
</comment>
<comment type="catalytic activity">
    <reaction evidence="1 4">
        <text>adenosine 3',5'-bisphosphate + H2O = AMP + phosphate</text>
        <dbReference type="Rhea" id="RHEA:10040"/>
        <dbReference type="ChEBI" id="CHEBI:15377"/>
        <dbReference type="ChEBI" id="CHEBI:43474"/>
        <dbReference type="ChEBI" id="CHEBI:58343"/>
        <dbReference type="ChEBI" id="CHEBI:456215"/>
        <dbReference type="EC" id="3.1.3.7"/>
    </reaction>
</comment>
<dbReference type="GO" id="GO:0000287">
    <property type="term" value="F:magnesium ion binding"/>
    <property type="evidence" value="ECO:0007669"/>
    <property type="project" value="UniProtKB-UniRule"/>
</dbReference>
<feature type="binding site" evidence="5">
    <location>
        <position position="88"/>
    </location>
    <ligand>
        <name>Mg(2+)</name>
        <dbReference type="ChEBI" id="CHEBI:18420"/>
        <label>1</label>
        <note>catalytic</note>
    </ligand>
</feature>
<keyword evidence="4" id="KW-1003">Cell membrane</keyword>
<feature type="binding site" evidence="4">
    <location>
        <position position="86"/>
    </location>
    <ligand>
        <name>Mg(2+)</name>
        <dbReference type="ChEBI" id="CHEBI:18420"/>
        <label>2</label>
    </ligand>
</feature>
<comment type="caution">
    <text evidence="6">The sequence shown here is derived from an EMBL/GenBank/DDBJ whole genome shotgun (WGS) entry which is preliminary data.</text>
</comment>
<comment type="function">
    <text evidence="4">Converts adenosine-3',5'-bisphosphate (PAP) to AMP.</text>
</comment>
<dbReference type="PANTHER" id="PTHR43028:SF5">
    <property type="entry name" value="3'(2'),5'-BISPHOSPHATE NUCLEOTIDASE 1"/>
    <property type="match status" value="1"/>
</dbReference>
<sequence length="267" mass="28250">MTATAMMDGMIDLALRAGEKICSIYDTDFDKEIKGDGSPVTEADQLAEDIILAGLKEIAPDIPVLAEESAAAGKIPELGDKFFLVDPLDGTKEFINKTGEFTVNIALIENGRPVAGVVYAPAAEKLYFGTVGEGAFIQKIAPGADRADALRAAPINVRKRKEGALIAVASRSHRSAETETLLEKLGATDFTPAGSSLKFCLVAEGLADVYPRLGRTMEWDTGAGQAVLEAAGGSVNAYEGEEETGPLGYGKKERGFDNPYFIAWGGQ</sequence>
<comment type="cofactor">
    <cofactor evidence="4 5">
        <name>Mg(2+)</name>
        <dbReference type="ChEBI" id="CHEBI:18420"/>
    </cofactor>
</comment>
<dbReference type="HAMAP" id="MF_02095">
    <property type="entry name" value="CysQ"/>
    <property type="match status" value="1"/>
</dbReference>
<organism evidence="6 7">
    <name type="scientific">Aquisalinus luteolus</name>
    <dbReference type="NCBI Taxonomy" id="1566827"/>
    <lineage>
        <taxon>Bacteria</taxon>
        <taxon>Pseudomonadati</taxon>
        <taxon>Pseudomonadota</taxon>
        <taxon>Alphaproteobacteria</taxon>
        <taxon>Parvularculales</taxon>
        <taxon>Parvularculaceae</taxon>
        <taxon>Aquisalinus</taxon>
    </lineage>
</organism>
<dbReference type="PANTHER" id="PTHR43028">
    <property type="entry name" value="3'(2'),5'-BISPHOSPHATE NUCLEOTIDASE 1"/>
    <property type="match status" value="1"/>
</dbReference>
<feature type="binding site" evidence="4">
    <location>
        <position position="67"/>
    </location>
    <ligand>
        <name>Mg(2+)</name>
        <dbReference type="ChEBI" id="CHEBI:18420"/>
        <label>1</label>
    </ligand>
</feature>
<evidence type="ECO:0000256" key="3">
    <source>
        <dbReference type="ARBA" id="ARBA00022842"/>
    </source>
</evidence>
<dbReference type="NCBIfam" id="TIGR01331">
    <property type="entry name" value="bisphos_cysQ"/>
    <property type="match status" value="1"/>
</dbReference>
<feature type="binding site" evidence="4">
    <location>
        <position position="88"/>
    </location>
    <ligand>
        <name>Mg(2+)</name>
        <dbReference type="ChEBI" id="CHEBI:18420"/>
        <label>1</label>
    </ligand>
</feature>
<comment type="similarity">
    <text evidence="4">Belongs to the inositol monophosphatase superfamily. CysQ family.</text>
</comment>
<dbReference type="InterPro" id="IPR020583">
    <property type="entry name" value="Inositol_monoP_metal-BS"/>
</dbReference>
<protein>
    <recommendedName>
        <fullName evidence="4">3'(2'),5'-bisphosphate nucleotidase CysQ</fullName>
        <ecNumber evidence="4">3.1.3.7</ecNumber>
    </recommendedName>
    <alternativeName>
        <fullName evidence="4">3'(2'),5-bisphosphonucleoside 3'(2')-phosphohydrolase</fullName>
    </alternativeName>
    <alternativeName>
        <fullName evidence="4">3'-phosphoadenosine 5'-phosphate phosphatase</fullName>
        <shortName evidence="4">PAP phosphatase</shortName>
    </alternativeName>
</protein>
<keyword evidence="4" id="KW-0472">Membrane</keyword>
<dbReference type="Pfam" id="PF00459">
    <property type="entry name" value="Inositol_P"/>
    <property type="match status" value="1"/>
</dbReference>
<keyword evidence="4" id="KW-0378">Hydrolase</keyword>
<feature type="binding site" evidence="4">
    <location>
        <position position="220"/>
    </location>
    <ligand>
        <name>substrate</name>
    </ligand>
</feature>
<dbReference type="SUPFAM" id="SSF56655">
    <property type="entry name" value="Carbohydrate phosphatase"/>
    <property type="match status" value="1"/>
</dbReference>
<feature type="binding site" evidence="4">
    <location>
        <position position="86"/>
    </location>
    <ligand>
        <name>Mg(2+)</name>
        <dbReference type="ChEBI" id="CHEBI:18420"/>
        <label>1</label>
    </ligand>
</feature>
<keyword evidence="3 4" id="KW-0460">Magnesium</keyword>
<dbReference type="GO" id="GO:0000103">
    <property type="term" value="P:sulfate assimilation"/>
    <property type="evidence" value="ECO:0007669"/>
    <property type="project" value="TreeGrafter"/>
</dbReference>
<dbReference type="Proteomes" id="UP000621856">
    <property type="component" value="Unassembled WGS sequence"/>
</dbReference>
<dbReference type="InterPro" id="IPR000760">
    <property type="entry name" value="Inositol_monophosphatase-like"/>
</dbReference>
<dbReference type="InterPro" id="IPR006240">
    <property type="entry name" value="CysQ"/>
</dbReference>
<keyword evidence="2 4" id="KW-0479">Metal-binding</keyword>
<dbReference type="Gene3D" id="3.40.190.80">
    <property type="match status" value="1"/>
</dbReference>
<feature type="binding site" evidence="4">
    <location>
        <begin position="88"/>
        <end position="91"/>
    </location>
    <ligand>
        <name>substrate</name>
    </ligand>
</feature>
<reference evidence="6" key="1">
    <citation type="journal article" date="2014" name="Int. J. Syst. Evol. Microbiol.">
        <title>Complete genome sequence of Corynebacterium casei LMG S-19264T (=DSM 44701T), isolated from a smear-ripened cheese.</title>
        <authorList>
            <consortium name="US DOE Joint Genome Institute (JGI-PGF)"/>
            <person name="Walter F."/>
            <person name="Albersmeier A."/>
            <person name="Kalinowski J."/>
            <person name="Ruckert C."/>
        </authorList>
    </citation>
    <scope>NUCLEOTIDE SEQUENCE</scope>
    <source>
        <strain evidence="6">CGMCC 1.14984</strain>
    </source>
</reference>
<gene>
    <name evidence="4" type="primary">cysQ</name>
    <name evidence="6" type="ORF">GCM10011355_33590</name>
</gene>
<dbReference type="AlphaFoldDB" id="A0A8J3AAJ1"/>
<dbReference type="EC" id="3.1.3.7" evidence="4"/>